<dbReference type="InterPro" id="IPR036736">
    <property type="entry name" value="ACP-like_sf"/>
</dbReference>
<protein>
    <recommendedName>
        <fullName evidence="1">Carrier domain-containing protein</fullName>
    </recommendedName>
</protein>
<dbReference type="Gene3D" id="1.10.1200.10">
    <property type="entry name" value="ACP-like"/>
    <property type="match status" value="1"/>
</dbReference>
<dbReference type="InterPro" id="IPR023213">
    <property type="entry name" value="CAT-like_dom_sf"/>
</dbReference>
<dbReference type="Gene3D" id="3.30.559.30">
    <property type="entry name" value="Nonribosomal peptide synthetase, condensation domain"/>
    <property type="match status" value="1"/>
</dbReference>
<dbReference type="GO" id="GO:0031177">
    <property type="term" value="F:phosphopantetheine binding"/>
    <property type="evidence" value="ECO:0007669"/>
    <property type="project" value="TreeGrafter"/>
</dbReference>
<dbReference type="NCBIfam" id="TIGR01733">
    <property type="entry name" value="AA-adenyl-dom"/>
    <property type="match status" value="1"/>
</dbReference>
<dbReference type="RefSeq" id="WP_046006383.1">
    <property type="nucleotide sequence ID" value="NZ_JXYA01000045.1"/>
</dbReference>
<dbReference type="Pfam" id="PF00501">
    <property type="entry name" value="AMP-binding"/>
    <property type="match status" value="1"/>
</dbReference>
<keyword evidence="3" id="KW-1185">Reference proteome</keyword>
<dbReference type="PROSITE" id="PS00455">
    <property type="entry name" value="AMP_BINDING"/>
    <property type="match status" value="1"/>
</dbReference>
<dbReference type="Gene3D" id="3.30.559.10">
    <property type="entry name" value="Chloramphenicol acetyltransferase-like domain"/>
    <property type="match status" value="1"/>
</dbReference>
<dbReference type="PATRIC" id="fig|43658.5.peg.3819"/>
<dbReference type="CDD" id="cd05930">
    <property type="entry name" value="A_NRPS"/>
    <property type="match status" value="1"/>
</dbReference>
<dbReference type="InterPro" id="IPR045851">
    <property type="entry name" value="AMP-bd_C_sf"/>
</dbReference>
<dbReference type="Pfam" id="PF00550">
    <property type="entry name" value="PP-binding"/>
    <property type="match status" value="1"/>
</dbReference>
<accession>A0A0F4QHF2</accession>
<dbReference type="GO" id="GO:0044550">
    <property type="term" value="P:secondary metabolite biosynthetic process"/>
    <property type="evidence" value="ECO:0007669"/>
    <property type="project" value="TreeGrafter"/>
</dbReference>
<organism evidence="2 3">
    <name type="scientific">Pseudoalteromonas rubra</name>
    <dbReference type="NCBI Taxonomy" id="43658"/>
    <lineage>
        <taxon>Bacteria</taxon>
        <taxon>Pseudomonadati</taxon>
        <taxon>Pseudomonadota</taxon>
        <taxon>Gammaproteobacteria</taxon>
        <taxon>Alteromonadales</taxon>
        <taxon>Pseudoalteromonadaceae</taxon>
        <taxon>Pseudoalteromonas</taxon>
    </lineage>
</organism>
<dbReference type="SUPFAM" id="SSF52777">
    <property type="entry name" value="CoA-dependent acyltransferases"/>
    <property type="match status" value="2"/>
</dbReference>
<dbReference type="InterPro" id="IPR041464">
    <property type="entry name" value="TubC_N"/>
</dbReference>
<dbReference type="SUPFAM" id="SSF47336">
    <property type="entry name" value="ACP-like"/>
    <property type="match status" value="1"/>
</dbReference>
<dbReference type="AlphaFoldDB" id="A0A0F4QHF2"/>
<dbReference type="OrthoDB" id="9757559at2"/>
<gene>
    <name evidence="2" type="ORF">TW77_18080</name>
</gene>
<name>A0A0F4QHF2_9GAMM</name>
<dbReference type="Proteomes" id="UP000033452">
    <property type="component" value="Unassembled WGS sequence"/>
</dbReference>
<evidence type="ECO:0000259" key="1">
    <source>
        <dbReference type="PROSITE" id="PS50075"/>
    </source>
</evidence>
<feature type="domain" description="Carrier" evidence="1">
    <location>
        <begin position="1027"/>
        <end position="1104"/>
    </location>
</feature>
<dbReference type="Pfam" id="PF18563">
    <property type="entry name" value="TubC_N"/>
    <property type="match status" value="1"/>
</dbReference>
<dbReference type="Gene3D" id="3.30.300.30">
    <property type="match status" value="1"/>
</dbReference>
<dbReference type="InterPro" id="IPR025110">
    <property type="entry name" value="AMP-bd_C"/>
</dbReference>
<dbReference type="Gene3D" id="1.10.10.1830">
    <property type="entry name" value="Non-ribosomal peptide synthase, adenylation domain"/>
    <property type="match status" value="1"/>
</dbReference>
<dbReference type="FunFam" id="3.40.50.12780:FF:000012">
    <property type="entry name" value="Non-ribosomal peptide synthetase"/>
    <property type="match status" value="1"/>
</dbReference>
<dbReference type="CDD" id="cd19531">
    <property type="entry name" value="LCL_NRPS-like"/>
    <property type="match status" value="1"/>
</dbReference>
<dbReference type="Gene3D" id="2.30.38.10">
    <property type="entry name" value="Luciferase, Domain 3"/>
    <property type="match status" value="1"/>
</dbReference>
<dbReference type="GO" id="GO:0003824">
    <property type="term" value="F:catalytic activity"/>
    <property type="evidence" value="ECO:0007669"/>
    <property type="project" value="InterPro"/>
</dbReference>
<dbReference type="PANTHER" id="PTHR45527">
    <property type="entry name" value="NONRIBOSOMAL PEPTIDE SYNTHETASE"/>
    <property type="match status" value="1"/>
</dbReference>
<dbReference type="Pfam" id="PF00668">
    <property type="entry name" value="Condensation"/>
    <property type="match status" value="1"/>
</dbReference>
<dbReference type="PROSITE" id="PS50075">
    <property type="entry name" value="CARRIER"/>
    <property type="match status" value="1"/>
</dbReference>
<dbReference type="Pfam" id="PF13193">
    <property type="entry name" value="AMP-binding_C"/>
    <property type="match status" value="1"/>
</dbReference>
<evidence type="ECO:0000313" key="2">
    <source>
        <dbReference type="EMBL" id="KJZ06715.1"/>
    </source>
</evidence>
<sequence>MSVLDILSTANQAGVELYLKDGQLAYRAKKAALSNDLKEVLKLNKKQVIDYLSFVEQLRADVCVASKTHELSSTHFALSSSQKSAFFAMQKDKASYHLNMPMGMDLEGEFSVSVFNDALNALIERHKILKTHYVIDDSGVAKQVVKPGSDIKLRFLDISDQTDSQKIETLSDIEKQESVTPFDLTCDYMVRGIVVKCAPKKHSVFITLHHIAADDWSIGIFKNELSQIYNQLTNDTPVSLPDLPVQYLDYAVWQDNMFQKPSMSTQLEYWQRRLDSAPMLHSIPLDKPRGTLQNHEGSNVINCLDISALNALKSLARSNGVTLFSMVSALFNAFLHRYTGQDDLVIGVPVANRDKLSVSPLVGFFVNMLPVRSTLEDGITFASYLKQYQDNLLSDFEYQHVPFNMIVESLGIPGGKAHNPLFQLAIVMGNSDIGEISFAGATSRDRELEGHAAKYDLALRVGEGEEGLRFIWEYATALFEEASIIRMSHYFTQFIDAVMAHMDHPVEAIPLVGSNNINCVEANQQGQDSQSVIDVFLHVVNSNPKRLALCDESSELTYQDIHERSNQVAYKLRTLGVKLGSVVSIELPKSVELFISVLGVLKAGAAYLPIDPSLPELRKVSMIEQSQVSVAITSVENESADHYAQVRVVTEFQAMPARDLPNINSASMAYVLYTSGSTGQPKGVMIGHSGIVNLAKYQQSYFAVSPDSKVLQFASFSFDASVWEWCMALLNGACLYVCSERTRTSPDRLTAYLQDNQITHATIPPSVLSSMNSSVDFHFKALIVAGEKCSEKLAHQWCDRYPFFNAYGPTETTVCATVGRISKLGNIHIGKAIDGFEVMILDRHQNPVPDGAVGELYIAGVGVAIGYINNPVLTRERFVIKEFNGIERRLYRSGDLVRVCPDGQLEFINRVDEQVKIRGVRIELGEIEQQLMQNDSVRLAKAIVHNTSSDNAEILAFVTLENQSTSKTSSSLEQYELENHLSRVLPNTMLPSMVIEVEDFPLTRNGKVDTNKLIEYAQMHRLSFSSNCETQTELTLRDIWSEITGTAAEQIGRNSNFYHVGGNSLLITKMLISIEQHFDVRLEIVDVISKQNLAEVSTLIDARKTSRVVKVSHDYQLEEDEMEILL</sequence>
<comment type="caution">
    <text evidence="2">The sequence shown here is derived from an EMBL/GenBank/DDBJ whole genome shotgun (WGS) entry which is preliminary data.</text>
</comment>
<dbReference type="InterPro" id="IPR010071">
    <property type="entry name" value="AA_adenyl_dom"/>
</dbReference>
<dbReference type="InterPro" id="IPR020845">
    <property type="entry name" value="AMP-binding_CS"/>
</dbReference>
<dbReference type="InterPro" id="IPR001242">
    <property type="entry name" value="Condensation_dom"/>
</dbReference>
<dbReference type="Gene3D" id="3.40.50.980">
    <property type="match status" value="2"/>
</dbReference>
<proteinExistence type="predicted"/>
<dbReference type="SUPFAM" id="SSF56801">
    <property type="entry name" value="Acetyl-CoA synthetase-like"/>
    <property type="match status" value="1"/>
</dbReference>
<evidence type="ECO:0000313" key="3">
    <source>
        <dbReference type="Proteomes" id="UP000033452"/>
    </source>
</evidence>
<dbReference type="InterPro" id="IPR000873">
    <property type="entry name" value="AMP-dep_synth/lig_dom"/>
</dbReference>
<reference evidence="2 3" key="1">
    <citation type="journal article" date="2015" name="BMC Genomics">
        <title>Genome mining reveals unlocked bioactive potential of marine Gram-negative bacteria.</title>
        <authorList>
            <person name="Machado H."/>
            <person name="Sonnenschein E.C."/>
            <person name="Melchiorsen J."/>
            <person name="Gram L."/>
        </authorList>
    </citation>
    <scope>NUCLEOTIDE SEQUENCE [LARGE SCALE GENOMIC DNA]</scope>
    <source>
        <strain evidence="2 3">S2471</strain>
    </source>
</reference>
<dbReference type="InterPro" id="IPR044894">
    <property type="entry name" value="TubC_N_sf"/>
</dbReference>
<dbReference type="PANTHER" id="PTHR45527:SF1">
    <property type="entry name" value="FATTY ACID SYNTHASE"/>
    <property type="match status" value="1"/>
</dbReference>
<dbReference type="EMBL" id="JXYA01000045">
    <property type="protein sequence ID" value="KJZ06715.1"/>
    <property type="molecule type" value="Genomic_DNA"/>
</dbReference>
<dbReference type="GO" id="GO:0005737">
    <property type="term" value="C:cytoplasm"/>
    <property type="evidence" value="ECO:0007669"/>
    <property type="project" value="TreeGrafter"/>
</dbReference>
<dbReference type="GO" id="GO:0043041">
    <property type="term" value="P:amino acid activation for nonribosomal peptide biosynthetic process"/>
    <property type="evidence" value="ECO:0007669"/>
    <property type="project" value="TreeGrafter"/>
</dbReference>
<dbReference type="InterPro" id="IPR009081">
    <property type="entry name" value="PP-bd_ACP"/>
</dbReference>